<evidence type="ECO:0000313" key="2">
    <source>
        <dbReference type="EMBL" id="GGB68385.1"/>
    </source>
</evidence>
<dbReference type="Proteomes" id="UP000628854">
    <property type="component" value="Unassembled WGS sequence"/>
</dbReference>
<sequence>MTAYTLFGAEVSYYTGKARAYLRWRGVQFTEQLATQEVYRDIILPNVGWPVIPVVKTPDGQIIQDTGDIISHIEATEGREPSVWPETPLLRFVSELLHLYGDEWLVIPAMHYRWSYNEDWAYAEFGALSAPQLSPEEQYEVGKKNGARFKGALPVLGVNETTIPGIEKSYEAFLDEFSAHLDTHPFILGHRTTLADFALFGPLYAHLYRDPKSGELMKRVAPRVADWVERVEGGERGDETVPHEDTVHDTLIPILKRQMREQLPALLATTIQFREWAAKAEIGQRVPRGLGEIMIEIEGCRTKAAARSFPLWRLQGALDVYHGMDEETRARADSLLEAIGGADLSTLDYPRLKRENSQLVLA</sequence>
<dbReference type="InterPro" id="IPR050931">
    <property type="entry name" value="Mito_Protein_Transport_Metaxin"/>
</dbReference>
<name>A0ABQ1JK87_9PROT</name>
<dbReference type="InterPro" id="IPR036282">
    <property type="entry name" value="Glutathione-S-Trfase_C_sf"/>
</dbReference>
<dbReference type="Gene3D" id="3.40.30.10">
    <property type="entry name" value="Glutaredoxin"/>
    <property type="match status" value="1"/>
</dbReference>
<feature type="domain" description="GST N-terminal" evidence="1">
    <location>
        <begin position="6"/>
        <end position="79"/>
    </location>
</feature>
<dbReference type="RefSeq" id="WP_084393028.1">
    <property type="nucleotide sequence ID" value="NZ_BMKF01000002.1"/>
</dbReference>
<dbReference type="InterPro" id="IPR036249">
    <property type="entry name" value="Thioredoxin-like_sf"/>
</dbReference>
<dbReference type="SUPFAM" id="SSF47616">
    <property type="entry name" value="GST C-terminal domain-like"/>
    <property type="match status" value="1"/>
</dbReference>
<dbReference type="CDD" id="cd00299">
    <property type="entry name" value="GST_C_family"/>
    <property type="match status" value="1"/>
</dbReference>
<evidence type="ECO:0000259" key="1">
    <source>
        <dbReference type="Pfam" id="PF13417"/>
    </source>
</evidence>
<accession>A0ABQ1JK87</accession>
<evidence type="ECO:0000313" key="3">
    <source>
        <dbReference type="Proteomes" id="UP000628854"/>
    </source>
</evidence>
<dbReference type="SUPFAM" id="SSF52833">
    <property type="entry name" value="Thioredoxin-like"/>
    <property type="match status" value="1"/>
</dbReference>
<reference evidence="3" key="1">
    <citation type="journal article" date="2019" name="Int. J. Syst. Evol. Microbiol.">
        <title>The Global Catalogue of Microorganisms (GCM) 10K type strain sequencing project: providing services to taxonomists for standard genome sequencing and annotation.</title>
        <authorList>
            <consortium name="The Broad Institute Genomics Platform"/>
            <consortium name="The Broad Institute Genome Sequencing Center for Infectious Disease"/>
            <person name="Wu L."/>
            <person name="Ma J."/>
        </authorList>
    </citation>
    <scope>NUCLEOTIDE SEQUENCE [LARGE SCALE GENOMIC DNA]</scope>
    <source>
        <strain evidence="3">CGMCC 1.15928</strain>
    </source>
</reference>
<dbReference type="Pfam" id="PF13417">
    <property type="entry name" value="GST_N_3"/>
    <property type="match status" value="1"/>
</dbReference>
<proteinExistence type="predicted"/>
<comment type="caution">
    <text evidence="2">The sequence shown here is derived from an EMBL/GenBank/DDBJ whole genome shotgun (WGS) entry which is preliminary data.</text>
</comment>
<dbReference type="InterPro" id="IPR004045">
    <property type="entry name" value="Glutathione_S-Trfase_N"/>
</dbReference>
<dbReference type="PANTHER" id="PTHR12289">
    <property type="entry name" value="METAXIN RELATED"/>
    <property type="match status" value="1"/>
</dbReference>
<dbReference type="Pfam" id="PF13410">
    <property type="entry name" value="GST_C_2"/>
    <property type="match status" value="1"/>
</dbReference>
<dbReference type="EMBL" id="BMKF01000002">
    <property type="protein sequence ID" value="GGB68385.1"/>
    <property type="molecule type" value="Genomic_DNA"/>
</dbReference>
<dbReference type="PANTHER" id="PTHR12289:SF67">
    <property type="match status" value="1"/>
</dbReference>
<dbReference type="Gene3D" id="1.20.1050.10">
    <property type="match status" value="1"/>
</dbReference>
<gene>
    <name evidence="2" type="ORF">GCM10011503_16190</name>
</gene>
<keyword evidence="3" id="KW-1185">Reference proteome</keyword>
<organism evidence="2 3">
    <name type="scientific">Henriciella pelagia</name>
    <dbReference type="NCBI Taxonomy" id="1977912"/>
    <lineage>
        <taxon>Bacteria</taxon>
        <taxon>Pseudomonadati</taxon>
        <taxon>Pseudomonadota</taxon>
        <taxon>Alphaproteobacteria</taxon>
        <taxon>Hyphomonadales</taxon>
        <taxon>Hyphomonadaceae</taxon>
        <taxon>Henriciella</taxon>
    </lineage>
</organism>
<protein>
    <recommendedName>
        <fullName evidence="1">GST N-terminal domain-containing protein</fullName>
    </recommendedName>
</protein>